<dbReference type="GO" id="GO:0006508">
    <property type="term" value="P:proteolysis"/>
    <property type="evidence" value="ECO:0007669"/>
    <property type="project" value="InterPro"/>
</dbReference>
<comment type="caution">
    <text evidence="3">The sequence shown here is derived from an EMBL/GenBank/DDBJ whole genome shotgun (WGS) entry which is preliminary data.</text>
</comment>
<gene>
    <name evidence="3" type="ORF">JF539_16885</name>
</gene>
<dbReference type="InterPro" id="IPR029030">
    <property type="entry name" value="Caspase-like_dom_sf"/>
</dbReference>
<feature type="signal peptide" evidence="1">
    <location>
        <begin position="1"/>
        <end position="33"/>
    </location>
</feature>
<name>A0A939J5S3_9HYPH</name>
<dbReference type="PANTHER" id="PTHR48104:SF30">
    <property type="entry name" value="METACASPASE-1"/>
    <property type="match status" value="1"/>
</dbReference>
<keyword evidence="1" id="KW-0732">Signal</keyword>
<dbReference type="InterPro" id="IPR018247">
    <property type="entry name" value="EF_Hand_1_Ca_BS"/>
</dbReference>
<sequence length="528" mass="56587">MTQSPTLIAFWKRASLGASLLAASLLAPLPASAGALYGLVVGIDTYDHLNDLSGAVNDAKDVSKTLEGLGAEKIILLTDGEATRENIFASWQLLTALAREGDTLVFHYAGHGARQEAIVPGHEDMDNMFLLAGFAESGAGVNERIVDNEIGHMLAEEKEATVVFVADSCFAGGMTRDLAPGTDVSLRVADVRVDPAQDHVADRVKSLGEVDEASLEHVIWVYAQDRNKVTQEIRIDDQSRGALSYAFSRALEGNADRDGDRVLNTAELKSFVNRSVTRHTERRQRPEVNAGSRDLEIDLNETAGTAPAVFELPVLSVFAGASTALPDLTGIRPAGRREDADLVVDGETGALLYKTGDKVADLPKELTAKVLQPVVDKWRFIQFLSGITSTENPALNLSKGSRTYYEGERVTFSIQSPSQENVVLFNLASSGEIQLVGPVRKGGSGLASGRLRAGRTEKFRSEVIAPFGADHLIAITTGRLEPGLVDAVKTAEATGDLAALAQDFGHVLKGQSFGLDWIGLYSHKGEQP</sequence>
<accession>A0A939J5S3</accession>
<dbReference type="Pfam" id="PF00656">
    <property type="entry name" value="Peptidase_C14"/>
    <property type="match status" value="1"/>
</dbReference>
<dbReference type="AlphaFoldDB" id="A0A939J5S3"/>
<dbReference type="SUPFAM" id="SSF52129">
    <property type="entry name" value="Caspase-like"/>
    <property type="match status" value="1"/>
</dbReference>
<dbReference type="PROSITE" id="PS00018">
    <property type="entry name" value="EF_HAND_1"/>
    <property type="match status" value="1"/>
</dbReference>
<dbReference type="GO" id="GO:0004197">
    <property type="term" value="F:cysteine-type endopeptidase activity"/>
    <property type="evidence" value="ECO:0007669"/>
    <property type="project" value="InterPro"/>
</dbReference>
<evidence type="ECO:0000259" key="2">
    <source>
        <dbReference type="Pfam" id="PF00656"/>
    </source>
</evidence>
<dbReference type="EMBL" id="JAEKJZ010000003">
    <property type="protein sequence ID" value="MBN9672029.1"/>
    <property type="molecule type" value="Genomic_DNA"/>
</dbReference>
<reference evidence="3" key="1">
    <citation type="submission" date="2020-12" db="EMBL/GenBank/DDBJ databases">
        <title>Oil enriched cultivation method for isolating marine PHA-producing bacteria.</title>
        <authorList>
            <person name="Zheng W."/>
            <person name="Yu S."/>
            <person name="Huang Y."/>
        </authorList>
    </citation>
    <scope>NUCLEOTIDE SEQUENCE</scope>
    <source>
        <strain evidence="3">SY-2-12</strain>
    </source>
</reference>
<dbReference type="InterPro" id="IPR050452">
    <property type="entry name" value="Metacaspase"/>
</dbReference>
<proteinExistence type="predicted"/>
<dbReference type="GO" id="GO:0005737">
    <property type="term" value="C:cytoplasm"/>
    <property type="evidence" value="ECO:0007669"/>
    <property type="project" value="TreeGrafter"/>
</dbReference>
<evidence type="ECO:0000313" key="3">
    <source>
        <dbReference type="EMBL" id="MBN9672029.1"/>
    </source>
</evidence>
<organism evidence="3 4">
    <name type="scientific">Roseibium aggregatum</name>
    <dbReference type="NCBI Taxonomy" id="187304"/>
    <lineage>
        <taxon>Bacteria</taxon>
        <taxon>Pseudomonadati</taxon>
        <taxon>Pseudomonadota</taxon>
        <taxon>Alphaproteobacteria</taxon>
        <taxon>Hyphomicrobiales</taxon>
        <taxon>Stappiaceae</taxon>
        <taxon>Roseibium</taxon>
    </lineage>
</organism>
<evidence type="ECO:0000313" key="4">
    <source>
        <dbReference type="Proteomes" id="UP000664096"/>
    </source>
</evidence>
<dbReference type="PANTHER" id="PTHR48104">
    <property type="entry name" value="METACASPASE-4"/>
    <property type="match status" value="1"/>
</dbReference>
<dbReference type="Proteomes" id="UP000664096">
    <property type="component" value="Unassembled WGS sequence"/>
</dbReference>
<dbReference type="InterPro" id="IPR011600">
    <property type="entry name" value="Pept_C14_caspase"/>
</dbReference>
<dbReference type="RefSeq" id="WP_207141867.1">
    <property type="nucleotide sequence ID" value="NZ_JAEKJZ010000003.1"/>
</dbReference>
<protein>
    <submittedName>
        <fullName evidence="3">Caspase family protein</fullName>
    </submittedName>
</protein>
<feature type="domain" description="Peptidase C14 caspase" evidence="2">
    <location>
        <begin position="39"/>
        <end position="290"/>
    </location>
</feature>
<dbReference type="Gene3D" id="3.40.50.1460">
    <property type="match status" value="1"/>
</dbReference>
<evidence type="ECO:0000256" key="1">
    <source>
        <dbReference type="SAM" id="SignalP"/>
    </source>
</evidence>
<feature type="chain" id="PRO_5037083999" evidence="1">
    <location>
        <begin position="34"/>
        <end position="528"/>
    </location>
</feature>